<organism evidence="1 2">
    <name type="scientific">Mycobacterium colombiense</name>
    <dbReference type="NCBI Taxonomy" id="339268"/>
    <lineage>
        <taxon>Bacteria</taxon>
        <taxon>Bacillati</taxon>
        <taxon>Actinomycetota</taxon>
        <taxon>Actinomycetes</taxon>
        <taxon>Mycobacteriales</taxon>
        <taxon>Mycobacteriaceae</taxon>
        <taxon>Mycobacterium</taxon>
        <taxon>Mycobacterium avium complex (MAC)</taxon>
    </lineage>
</organism>
<gene>
    <name evidence="1" type="ORF">DQP58_04830</name>
</gene>
<dbReference type="AlphaFoldDB" id="A0A329KUP9"/>
<dbReference type="EMBL" id="QMEU01000007">
    <property type="protein sequence ID" value="RAU98779.1"/>
    <property type="molecule type" value="Genomic_DNA"/>
</dbReference>
<evidence type="ECO:0000313" key="1">
    <source>
        <dbReference type="EMBL" id="RAU98779.1"/>
    </source>
</evidence>
<proteinExistence type="predicted"/>
<comment type="caution">
    <text evidence="1">The sequence shown here is derived from an EMBL/GenBank/DDBJ whole genome shotgun (WGS) entry which is preliminary data.</text>
</comment>
<evidence type="ECO:0000313" key="2">
    <source>
        <dbReference type="Proteomes" id="UP000250347"/>
    </source>
</evidence>
<name>A0A329KUP9_9MYCO</name>
<protein>
    <submittedName>
        <fullName evidence="1">Uncharacterized protein</fullName>
    </submittedName>
</protein>
<reference evidence="1 2" key="1">
    <citation type="submission" date="2018-06" db="EMBL/GenBank/DDBJ databases">
        <title>NTM in soil in Japan.</title>
        <authorList>
            <person name="Ohya K."/>
        </authorList>
    </citation>
    <scope>NUCLEOTIDE SEQUENCE [LARGE SCALE GENOMIC DNA]</scope>
    <source>
        <strain evidence="1 2">GF76</strain>
    </source>
</reference>
<accession>A0A329KUP9</accession>
<dbReference type="Proteomes" id="UP000250347">
    <property type="component" value="Unassembled WGS sequence"/>
</dbReference>
<sequence>MLDSMTYPDNVDVYEHGIVVPDGEQPPAGLAIIATTRLPIYNEFTLTLVDRDGSSLNERAIHALDVPGPHGVADYYEESDVRFFLRESLYHLNSVINYYVRACRIFDEYHGYWEGPQSGNTGDARVLFEVDAYLGAARRVYEAISKVLWKHFSGSPDGKGRWSSMRKTVAAIESGSTHIPEPIAATVASSWNTYGVTLADYRNYVAHTGALSASEVCWMSRFSRRWGASVALLENPEDKKRVPVDPDVHRDALAYSYDVATHLVGLCEDLTAVPAIADYLANPPGYGGRPESVRGQNA</sequence>